<evidence type="ECO:0000313" key="2">
    <source>
        <dbReference type="EMBL" id="MED6232903.1"/>
    </source>
</evidence>
<name>A0ABU7A578_9TELE</name>
<comment type="caution">
    <text evidence="2">The sequence shown here is derived from an EMBL/GenBank/DDBJ whole genome shotgun (WGS) entry which is preliminary data.</text>
</comment>
<dbReference type="Proteomes" id="UP001345963">
    <property type="component" value="Unassembled WGS sequence"/>
</dbReference>
<evidence type="ECO:0000256" key="1">
    <source>
        <dbReference type="SAM" id="Phobius"/>
    </source>
</evidence>
<protein>
    <submittedName>
        <fullName evidence="2">Uncharacterized protein</fullName>
    </submittedName>
</protein>
<accession>A0ABU7A578</accession>
<evidence type="ECO:0000313" key="3">
    <source>
        <dbReference type="Proteomes" id="UP001345963"/>
    </source>
</evidence>
<keyword evidence="1" id="KW-0472">Membrane</keyword>
<organism evidence="2 3">
    <name type="scientific">Ataeniobius toweri</name>
    <dbReference type="NCBI Taxonomy" id="208326"/>
    <lineage>
        <taxon>Eukaryota</taxon>
        <taxon>Metazoa</taxon>
        <taxon>Chordata</taxon>
        <taxon>Craniata</taxon>
        <taxon>Vertebrata</taxon>
        <taxon>Euteleostomi</taxon>
        <taxon>Actinopterygii</taxon>
        <taxon>Neopterygii</taxon>
        <taxon>Teleostei</taxon>
        <taxon>Neoteleostei</taxon>
        <taxon>Acanthomorphata</taxon>
        <taxon>Ovalentaria</taxon>
        <taxon>Atherinomorphae</taxon>
        <taxon>Cyprinodontiformes</taxon>
        <taxon>Goodeidae</taxon>
        <taxon>Ataeniobius</taxon>
    </lineage>
</organism>
<keyword evidence="1" id="KW-1133">Transmembrane helix</keyword>
<gene>
    <name evidence="2" type="ORF">ATANTOWER_004055</name>
</gene>
<sequence>MDSKDSSYLKTSSFWSSSLHIGPNKTLFMTEGTSQRDQAGGMSFPHTVPVREGLVDGLPPLPAPVPGPVLEGSEDELPPSLFPVPEEFVEDLSPLPVTVPEGCEDLHGLAEGPSDLHTAPLCSTMGSPDPATGCQIINPYVASLLIAGLLIAGSARDGHRSVLLNSGSAGDGLRAGRLNSGSAGDGLRAGRLNSGSAGDGLRAGRLNSCPPFEAPSAHPGRMFVLFLFCGRLGSALKGRGYVIPACVFVILPGLVLCFLCPCTPSPHLFCVFS</sequence>
<reference evidence="2 3" key="1">
    <citation type="submission" date="2021-07" db="EMBL/GenBank/DDBJ databases">
        <authorList>
            <person name="Palmer J.M."/>
        </authorList>
    </citation>
    <scope>NUCLEOTIDE SEQUENCE [LARGE SCALE GENOMIC DNA]</scope>
    <source>
        <strain evidence="2 3">AT_MEX2019</strain>
        <tissue evidence="2">Muscle</tissue>
    </source>
</reference>
<keyword evidence="3" id="KW-1185">Reference proteome</keyword>
<dbReference type="EMBL" id="JAHUTI010001438">
    <property type="protein sequence ID" value="MED6232903.1"/>
    <property type="molecule type" value="Genomic_DNA"/>
</dbReference>
<feature type="transmembrane region" description="Helical" evidence="1">
    <location>
        <begin position="241"/>
        <end position="259"/>
    </location>
</feature>
<proteinExistence type="predicted"/>
<keyword evidence="1" id="KW-0812">Transmembrane</keyword>